<protein>
    <submittedName>
        <fullName evidence="7">Site-specific integrase</fullName>
    </submittedName>
</protein>
<proteinExistence type="inferred from homology"/>
<dbReference type="PROSITE" id="PS51898">
    <property type="entry name" value="TYR_RECOMBINASE"/>
    <property type="match status" value="1"/>
</dbReference>
<dbReference type="InterPro" id="IPR044068">
    <property type="entry name" value="CB"/>
</dbReference>
<gene>
    <name evidence="7" type="ORF">DXB93_05120</name>
</gene>
<dbReference type="Gene3D" id="1.10.150.130">
    <property type="match status" value="1"/>
</dbReference>
<dbReference type="PROSITE" id="PS51900">
    <property type="entry name" value="CB"/>
    <property type="match status" value="1"/>
</dbReference>
<evidence type="ECO:0000256" key="4">
    <source>
        <dbReference type="PROSITE-ProRule" id="PRU01248"/>
    </source>
</evidence>
<evidence type="ECO:0000259" key="5">
    <source>
        <dbReference type="PROSITE" id="PS51898"/>
    </source>
</evidence>
<dbReference type="InterPro" id="IPR011010">
    <property type="entry name" value="DNA_brk_join_enz"/>
</dbReference>
<dbReference type="CDD" id="cd01189">
    <property type="entry name" value="INT_ICEBs1_C_like"/>
    <property type="match status" value="1"/>
</dbReference>
<dbReference type="GO" id="GO:0015074">
    <property type="term" value="P:DNA integration"/>
    <property type="evidence" value="ECO:0007669"/>
    <property type="project" value="InterPro"/>
</dbReference>
<dbReference type="InterPro" id="IPR002104">
    <property type="entry name" value="Integrase_catalytic"/>
</dbReference>
<dbReference type="GO" id="GO:0003677">
    <property type="term" value="F:DNA binding"/>
    <property type="evidence" value="ECO:0007669"/>
    <property type="project" value="UniProtKB-UniRule"/>
</dbReference>
<name>A0A3E3EF66_9FIRM</name>
<evidence type="ECO:0000256" key="3">
    <source>
        <dbReference type="ARBA" id="ARBA00023172"/>
    </source>
</evidence>
<evidence type="ECO:0000313" key="8">
    <source>
        <dbReference type="Proteomes" id="UP000261032"/>
    </source>
</evidence>
<dbReference type="Pfam" id="PF00589">
    <property type="entry name" value="Phage_integrase"/>
    <property type="match status" value="1"/>
</dbReference>
<dbReference type="InterPro" id="IPR010998">
    <property type="entry name" value="Integrase_recombinase_N"/>
</dbReference>
<dbReference type="SUPFAM" id="SSF56349">
    <property type="entry name" value="DNA breaking-rejoining enzymes"/>
    <property type="match status" value="1"/>
</dbReference>
<comment type="caution">
    <text evidence="7">The sequence shown here is derived from an EMBL/GenBank/DDBJ whole genome shotgun (WGS) entry which is preliminary data.</text>
</comment>
<sequence length="354" mass="41469">MAKEYKVKELKNGERRYVFDVNIGYRADGSRIRKTVTSKTIKDGRKKVAELLLDRTNQVVVAKGLLFKDLYDAYIADYKNKGRSPSTVRNIAFSYRKKYARFENVRITKINDYDLIEWIEDLKKDLSPNTVRIREGALSAFFNWCIRKKALDRNPFVYIDKTKTNKPKLEFWNEAQFNQFISNVSNKKHKIAFCTLFYTGLRKGEFCGLSLSDLDEDKNELHLSHTVKNTSNGLVVSTEFKNEQSRRIVPIPDWLTPNLKEVLKSEEYPYREYYTYLNVLLSRYNDPALPKISIHGFRHSYISMLIHANVNHYTVSKIAGHSKTSTTLDIYGHLYPDERRQVTTIFSERKKVLE</sequence>
<dbReference type="Gene3D" id="1.10.443.10">
    <property type="entry name" value="Intergrase catalytic core"/>
    <property type="match status" value="1"/>
</dbReference>
<comment type="similarity">
    <text evidence="1">Belongs to the 'phage' integrase family.</text>
</comment>
<organism evidence="7 8">
    <name type="scientific">Thomasclavelia ramosa</name>
    <dbReference type="NCBI Taxonomy" id="1547"/>
    <lineage>
        <taxon>Bacteria</taxon>
        <taxon>Bacillati</taxon>
        <taxon>Bacillota</taxon>
        <taxon>Erysipelotrichia</taxon>
        <taxon>Erysipelotrichales</taxon>
        <taxon>Coprobacillaceae</taxon>
        <taxon>Thomasclavelia</taxon>
    </lineage>
</organism>
<evidence type="ECO:0000313" key="7">
    <source>
        <dbReference type="EMBL" id="RGD86545.1"/>
    </source>
</evidence>
<dbReference type="AlphaFoldDB" id="A0A3E3EF66"/>
<dbReference type="InterPro" id="IPR050090">
    <property type="entry name" value="Tyrosine_recombinase_XerCD"/>
</dbReference>
<dbReference type="GO" id="GO:0006310">
    <property type="term" value="P:DNA recombination"/>
    <property type="evidence" value="ECO:0007669"/>
    <property type="project" value="UniProtKB-KW"/>
</dbReference>
<dbReference type="Proteomes" id="UP000261032">
    <property type="component" value="Unassembled WGS sequence"/>
</dbReference>
<dbReference type="PANTHER" id="PTHR30349">
    <property type="entry name" value="PHAGE INTEGRASE-RELATED"/>
    <property type="match status" value="1"/>
</dbReference>
<dbReference type="InterPro" id="IPR013762">
    <property type="entry name" value="Integrase-like_cat_sf"/>
</dbReference>
<evidence type="ECO:0000256" key="2">
    <source>
        <dbReference type="ARBA" id="ARBA00023125"/>
    </source>
</evidence>
<evidence type="ECO:0000259" key="6">
    <source>
        <dbReference type="PROSITE" id="PS51900"/>
    </source>
</evidence>
<evidence type="ECO:0000256" key="1">
    <source>
        <dbReference type="ARBA" id="ARBA00008857"/>
    </source>
</evidence>
<feature type="domain" description="Tyr recombinase" evidence="5">
    <location>
        <begin position="167"/>
        <end position="344"/>
    </location>
</feature>
<dbReference type="RefSeq" id="WP_117580811.1">
    <property type="nucleotide sequence ID" value="NZ_QUSL01000005.1"/>
</dbReference>
<dbReference type="PANTHER" id="PTHR30349:SF64">
    <property type="entry name" value="PROPHAGE INTEGRASE INTD-RELATED"/>
    <property type="match status" value="1"/>
</dbReference>
<accession>A0A3E3EF66</accession>
<reference evidence="7 8" key="1">
    <citation type="submission" date="2018-08" db="EMBL/GenBank/DDBJ databases">
        <title>A genome reference for cultivated species of the human gut microbiota.</title>
        <authorList>
            <person name="Zou Y."/>
            <person name="Xue W."/>
            <person name="Luo G."/>
        </authorList>
    </citation>
    <scope>NUCLEOTIDE SEQUENCE [LARGE SCALE GENOMIC DNA]</scope>
    <source>
        <strain evidence="7 8">OM06-4</strain>
    </source>
</reference>
<keyword evidence="3" id="KW-0233">DNA recombination</keyword>
<feature type="domain" description="Core-binding (CB)" evidence="6">
    <location>
        <begin position="65"/>
        <end position="146"/>
    </location>
</feature>
<keyword evidence="2 4" id="KW-0238">DNA-binding</keyword>
<dbReference type="EMBL" id="QUSL01000005">
    <property type="protein sequence ID" value="RGD86545.1"/>
    <property type="molecule type" value="Genomic_DNA"/>
</dbReference>